<evidence type="ECO:0000313" key="4">
    <source>
        <dbReference type="Proteomes" id="UP000663843"/>
    </source>
</evidence>
<protein>
    <submittedName>
        <fullName evidence="3">Uncharacterized protein</fullName>
    </submittedName>
</protein>
<feature type="coiled-coil region" evidence="1">
    <location>
        <begin position="258"/>
        <end position="319"/>
    </location>
</feature>
<accession>A0A8H3HCR7</accession>
<feature type="region of interest" description="Disordered" evidence="2">
    <location>
        <begin position="118"/>
        <end position="139"/>
    </location>
</feature>
<comment type="caution">
    <text evidence="3">The sequence shown here is derived from an EMBL/GenBank/DDBJ whole genome shotgun (WGS) entry which is preliminary data.</text>
</comment>
<evidence type="ECO:0000256" key="2">
    <source>
        <dbReference type="SAM" id="MobiDB-lite"/>
    </source>
</evidence>
<proteinExistence type="predicted"/>
<evidence type="ECO:0000313" key="3">
    <source>
        <dbReference type="EMBL" id="CAE6501489.1"/>
    </source>
</evidence>
<keyword evidence="1" id="KW-0175">Coiled coil</keyword>
<sequence>MGQYKSYRTRTIQIRSREEPTRTLPDERSLRSFLQNFGIVLDLQLFRIIGGTIVNGLPNTAIVVFASPRVATSAIRSSDQNEDGSFWQIKSVLAHTPRIGRLAMKDIAKRMYSGLPLKANGQSSGSNAQQQSAGSRQDCLSLSARRPLARQCKTNNWAKTSNDNHSREYITISDSSRETTPVIETETPERMRARIDQLEAENSARALHDATSEQKSVRLAHRTGSITIGRRSRTKQLRAPKAALLREKLEASVVCCKLEAALAQNSTLLDENDALREQLAAAKEELKQKAMPNDHAASLDNTKARIYGLERRVKRLESKPTANLKLLRLMRRKLSSTRALLGSTQEKYTLTRAKYDHTKEGLAKYKEKLRNERETIRSLKEIIAPEVYESLGATQGTIRSLLSAVDRLP</sequence>
<gene>
    <name evidence="3" type="ORF">RDB_LOCUS139972</name>
</gene>
<dbReference type="EMBL" id="CAJMWT010005102">
    <property type="protein sequence ID" value="CAE6501489.1"/>
    <property type="molecule type" value="Genomic_DNA"/>
</dbReference>
<dbReference type="Proteomes" id="UP000663843">
    <property type="component" value="Unassembled WGS sequence"/>
</dbReference>
<reference evidence="3" key="1">
    <citation type="submission" date="2021-01" db="EMBL/GenBank/DDBJ databases">
        <authorList>
            <person name="Kaushik A."/>
        </authorList>
    </citation>
    <scope>NUCLEOTIDE SEQUENCE</scope>
    <source>
        <strain evidence="3">AG2-2IIIB</strain>
    </source>
</reference>
<name>A0A8H3HCR7_9AGAM</name>
<feature type="coiled-coil region" evidence="1">
    <location>
        <begin position="355"/>
        <end position="382"/>
    </location>
</feature>
<feature type="compositionally biased region" description="Low complexity" evidence="2">
    <location>
        <begin position="119"/>
        <end position="135"/>
    </location>
</feature>
<dbReference type="AlphaFoldDB" id="A0A8H3HCR7"/>
<organism evidence="3 4">
    <name type="scientific">Rhizoctonia solani</name>
    <dbReference type="NCBI Taxonomy" id="456999"/>
    <lineage>
        <taxon>Eukaryota</taxon>
        <taxon>Fungi</taxon>
        <taxon>Dikarya</taxon>
        <taxon>Basidiomycota</taxon>
        <taxon>Agaricomycotina</taxon>
        <taxon>Agaricomycetes</taxon>
        <taxon>Cantharellales</taxon>
        <taxon>Ceratobasidiaceae</taxon>
        <taxon>Rhizoctonia</taxon>
    </lineage>
</organism>
<evidence type="ECO:0000256" key="1">
    <source>
        <dbReference type="SAM" id="Coils"/>
    </source>
</evidence>